<evidence type="ECO:0000256" key="1">
    <source>
        <dbReference type="ARBA" id="ARBA00004370"/>
    </source>
</evidence>
<dbReference type="AlphaFoldDB" id="A0A0N4XI12"/>
<dbReference type="PRINTS" id="PR00205">
    <property type="entry name" value="CADHERIN"/>
</dbReference>
<keyword evidence="10" id="KW-1185">Reference proteome</keyword>
<feature type="domain" description="Cadherin" evidence="8">
    <location>
        <begin position="114"/>
        <end position="219"/>
    </location>
</feature>
<dbReference type="PROSITE" id="PS00232">
    <property type="entry name" value="CADHERIN_1"/>
    <property type="match status" value="1"/>
</dbReference>
<dbReference type="InterPro" id="IPR002126">
    <property type="entry name" value="Cadherin-like_dom"/>
</dbReference>
<dbReference type="WBParaSite" id="NBR_0000216401-mRNA-1">
    <property type="protein sequence ID" value="NBR_0000216401-mRNA-1"/>
    <property type="gene ID" value="NBR_0000216401"/>
</dbReference>
<keyword evidence="2" id="KW-0812">Transmembrane</keyword>
<evidence type="ECO:0000256" key="2">
    <source>
        <dbReference type="ARBA" id="ARBA00022692"/>
    </source>
</evidence>
<dbReference type="GO" id="GO:0005886">
    <property type="term" value="C:plasma membrane"/>
    <property type="evidence" value="ECO:0007669"/>
    <property type="project" value="UniProtKB-SubCell"/>
</dbReference>
<dbReference type="PANTHER" id="PTHR24026">
    <property type="entry name" value="FAT ATYPICAL CADHERIN-RELATED"/>
    <property type="match status" value="1"/>
</dbReference>
<protein>
    <submittedName>
        <fullName evidence="11">CA domain-containing protein</fullName>
    </submittedName>
</protein>
<reference evidence="9 10" key="2">
    <citation type="submission" date="2018-11" db="EMBL/GenBank/DDBJ databases">
        <authorList>
            <consortium name="Pathogen Informatics"/>
        </authorList>
    </citation>
    <scope>NUCLEOTIDE SEQUENCE [LARGE SCALE GENOMIC DNA]</scope>
</reference>
<dbReference type="PROSITE" id="PS50268">
    <property type="entry name" value="CADHERIN_2"/>
    <property type="match status" value="1"/>
</dbReference>
<evidence type="ECO:0000256" key="3">
    <source>
        <dbReference type="ARBA" id="ARBA00022737"/>
    </source>
</evidence>
<dbReference type="InterPro" id="IPR020894">
    <property type="entry name" value="Cadherin_CS"/>
</dbReference>
<evidence type="ECO:0000259" key="8">
    <source>
        <dbReference type="PROSITE" id="PS50268"/>
    </source>
</evidence>
<keyword evidence="3" id="KW-0677">Repeat</keyword>
<dbReference type="Gene3D" id="2.60.40.60">
    <property type="entry name" value="Cadherins"/>
    <property type="match status" value="1"/>
</dbReference>
<evidence type="ECO:0000256" key="5">
    <source>
        <dbReference type="ARBA" id="ARBA00022989"/>
    </source>
</evidence>
<evidence type="ECO:0000313" key="10">
    <source>
        <dbReference type="Proteomes" id="UP000271162"/>
    </source>
</evidence>
<gene>
    <name evidence="9" type="ORF">NBR_LOCUS2165</name>
</gene>
<evidence type="ECO:0000313" key="9">
    <source>
        <dbReference type="EMBL" id="VDL65754.1"/>
    </source>
</evidence>
<sequence length="557" mass="60841">MTSSASVVIVFDPVDQARCEIGISRNFAKGTILGNVEELCSEYGLGKQRRRFLSNESLLHLNPSGDLLLADDAENLQEGSSQVELISESENGRTQMLHIRLELMSENSNPPLFGEKIYHFTVLEDVDVGEPVGMIRASDPDAGLAGKLRYRIVDEEVPFRLLPNGSLVVTGGLDYEARKRYVFNVIAADREKQFKFSCLAASAQVVVDLLDVNDNPPVVEDVDPVSNPDDLICPTVTDVDSPRGDLKYLHSKTSDNGCFSVAAEVPPIVDLTITDGVHPIKVKITLGNMIPKEPIISDQNVTISESAVLGTILASYSSEVFVEPEEQLSAESNELRVSTGKGVKNGLTTVYAKSKFGRVLRSGELVINTKNVAPSPVFVKTFQEVNVSRSAAINTTVQEFAMTVPADCQLRTSDGLPFCFSSGSSLVVCGPLRKPFYSVPVKVICDNSTRSRSEIRIAVDASRDSSPPAIVGYVAESVPSVAILPLLRFGGQKTSYRIGDRRLRELFSVTPENVLISLRPLSRAIRSVYDISIVAQHDSGRLQTRRVLVRFDPVRAR</sequence>
<evidence type="ECO:0000256" key="6">
    <source>
        <dbReference type="ARBA" id="ARBA00023136"/>
    </source>
</evidence>
<name>A0A0N4XI12_NIPBR</name>
<dbReference type="GO" id="GO:0007156">
    <property type="term" value="P:homophilic cell adhesion via plasma membrane adhesion molecules"/>
    <property type="evidence" value="ECO:0007669"/>
    <property type="project" value="InterPro"/>
</dbReference>
<accession>A0A0N4XI12</accession>
<organism evidence="11">
    <name type="scientific">Nippostrongylus brasiliensis</name>
    <name type="common">Rat hookworm</name>
    <dbReference type="NCBI Taxonomy" id="27835"/>
    <lineage>
        <taxon>Eukaryota</taxon>
        <taxon>Metazoa</taxon>
        <taxon>Ecdysozoa</taxon>
        <taxon>Nematoda</taxon>
        <taxon>Chromadorea</taxon>
        <taxon>Rhabditida</taxon>
        <taxon>Rhabditina</taxon>
        <taxon>Rhabditomorpha</taxon>
        <taxon>Strongyloidea</taxon>
        <taxon>Heligmosomidae</taxon>
        <taxon>Nippostrongylus</taxon>
    </lineage>
</organism>
<dbReference type="SMART" id="SM00112">
    <property type="entry name" value="CA"/>
    <property type="match status" value="1"/>
</dbReference>
<keyword evidence="5" id="KW-1133">Transmembrane helix</keyword>
<dbReference type="InterPro" id="IPR015919">
    <property type="entry name" value="Cadherin-like_sf"/>
</dbReference>
<evidence type="ECO:0000313" key="11">
    <source>
        <dbReference type="WBParaSite" id="NBR_0000216401-mRNA-1"/>
    </source>
</evidence>
<proteinExistence type="predicted"/>
<dbReference type="Pfam" id="PF00028">
    <property type="entry name" value="Cadherin"/>
    <property type="match status" value="1"/>
</dbReference>
<comment type="subcellular location">
    <subcellularLocation>
        <location evidence="1">Membrane</location>
    </subcellularLocation>
</comment>
<dbReference type="GO" id="GO:0005509">
    <property type="term" value="F:calcium ion binding"/>
    <property type="evidence" value="ECO:0007669"/>
    <property type="project" value="UniProtKB-UniRule"/>
</dbReference>
<dbReference type="STRING" id="27835.A0A0N4XI12"/>
<evidence type="ECO:0000256" key="7">
    <source>
        <dbReference type="PROSITE-ProRule" id="PRU00043"/>
    </source>
</evidence>
<dbReference type="EMBL" id="UYSL01002283">
    <property type="protein sequence ID" value="VDL65754.1"/>
    <property type="molecule type" value="Genomic_DNA"/>
</dbReference>
<dbReference type="CDD" id="cd11304">
    <property type="entry name" value="Cadherin_repeat"/>
    <property type="match status" value="1"/>
</dbReference>
<evidence type="ECO:0000256" key="4">
    <source>
        <dbReference type="ARBA" id="ARBA00022837"/>
    </source>
</evidence>
<reference evidence="11" key="1">
    <citation type="submission" date="2017-02" db="UniProtKB">
        <authorList>
            <consortium name="WormBaseParasite"/>
        </authorList>
    </citation>
    <scope>IDENTIFICATION</scope>
</reference>
<dbReference type="SUPFAM" id="SSF49313">
    <property type="entry name" value="Cadherin-like"/>
    <property type="match status" value="1"/>
</dbReference>
<dbReference type="Proteomes" id="UP000271162">
    <property type="component" value="Unassembled WGS sequence"/>
</dbReference>
<keyword evidence="6" id="KW-0472">Membrane</keyword>
<keyword evidence="4 7" id="KW-0106">Calcium</keyword>
<dbReference type="PANTHER" id="PTHR24026:SF126">
    <property type="entry name" value="PROTOCADHERIN FAT 4"/>
    <property type="match status" value="1"/>
</dbReference>